<dbReference type="EMBL" id="DVHF01000010">
    <property type="protein sequence ID" value="HIR56211.1"/>
    <property type="molecule type" value="Genomic_DNA"/>
</dbReference>
<name>A0A9D1J041_9FIRM</name>
<dbReference type="Proteomes" id="UP000886785">
    <property type="component" value="Unassembled WGS sequence"/>
</dbReference>
<sequence length="274" mass="29383">MAFTDILSGAAQNLTGNIDTAVLVVDDYRDMCSQVEQGAQNAGLGLLDSIQEAASAMDAVRSAASQALSGGASSVNVPQFKKPKYFKVQFNPSELQIDAAAPFEQKLDAQTGDQSRASVMDAAVRPSVTLSVNLYFDQFNKADAFRSTVLNPNLNAADLATNVATGISKLTGKTWSVQPQVEALLGAIYNNYTRYITFCWTDFSFTGYLSNVGAQYTMFSTSGKPIRAVVALRIQQEMDPVNIQRWSGDLNKAFSSTGISSVASSLGNILNVKL</sequence>
<dbReference type="Pfam" id="PF19266">
    <property type="entry name" value="CIS_tube"/>
    <property type="match status" value="1"/>
</dbReference>
<evidence type="ECO:0000313" key="2">
    <source>
        <dbReference type="EMBL" id="HIR56211.1"/>
    </source>
</evidence>
<gene>
    <name evidence="2" type="ORF">IAA54_00925</name>
</gene>
<accession>A0A9D1J041</accession>
<comment type="caution">
    <text evidence="2">The sequence shown here is derived from an EMBL/GenBank/DDBJ whole genome shotgun (WGS) entry which is preliminary data.</text>
</comment>
<reference evidence="2" key="2">
    <citation type="journal article" date="2021" name="PeerJ">
        <title>Extensive microbial diversity within the chicken gut microbiome revealed by metagenomics and culture.</title>
        <authorList>
            <person name="Gilroy R."/>
            <person name="Ravi A."/>
            <person name="Getino M."/>
            <person name="Pursley I."/>
            <person name="Horton D.L."/>
            <person name="Alikhan N.F."/>
            <person name="Baker D."/>
            <person name="Gharbi K."/>
            <person name="Hall N."/>
            <person name="Watson M."/>
            <person name="Adriaenssens E.M."/>
            <person name="Foster-Nyarko E."/>
            <person name="Jarju S."/>
            <person name="Secka A."/>
            <person name="Antonio M."/>
            <person name="Oren A."/>
            <person name="Chaudhuri R.R."/>
            <person name="La Ragione R."/>
            <person name="Hildebrand F."/>
            <person name="Pallen M.J."/>
        </authorList>
    </citation>
    <scope>NUCLEOTIDE SEQUENCE</scope>
    <source>
        <strain evidence="2">ChiSjej1B19-7085</strain>
    </source>
</reference>
<proteinExistence type="predicted"/>
<organism evidence="2 3">
    <name type="scientific">Candidatus Gallacutalibacter pullicola</name>
    <dbReference type="NCBI Taxonomy" id="2840830"/>
    <lineage>
        <taxon>Bacteria</taxon>
        <taxon>Bacillati</taxon>
        <taxon>Bacillota</taxon>
        <taxon>Clostridia</taxon>
        <taxon>Eubacteriales</taxon>
        <taxon>Candidatus Gallacutalibacter</taxon>
    </lineage>
</organism>
<evidence type="ECO:0000313" key="3">
    <source>
        <dbReference type="Proteomes" id="UP000886785"/>
    </source>
</evidence>
<evidence type="ECO:0000259" key="1">
    <source>
        <dbReference type="Pfam" id="PF19266"/>
    </source>
</evidence>
<feature type="domain" description="Contractile injection system tube protein N-terminal" evidence="1">
    <location>
        <begin position="82"/>
        <end position="240"/>
    </location>
</feature>
<reference evidence="2" key="1">
    <citation type="submission" date="2020-10" db="EMBL/GenBank/DDBJ databases">
        <authorList>
            <person name="Gilroy R."/>
        </authorList>
    </citation>
    <scope>NUCLEOTIDE SEQUENCE</scope>
    <source>
        <strain evidence="2">ChiSjej1B19-7085</strain>
    </source>
</reference>
<protein>
    <recommendedName>
        <fullName evidence="1">Contractile injection system tube protein N-terminal domain-containing protein</fullName>
    </recommendedName>
</protein>
<dbReference type="AlphaFoldDB" id="A0A9D1J041"/>
<dbReference type="InterPro" id="IPR045361">
    <property type="entry name" value="CIS_tube_prot_N"/>
</dbReference>